<dbReference type="SUPFAM" id="SSF52129">
    <property type="entry name" value="Caspase-like"/>
    <property type="match status" value="1"/>
</dbReference>
<reference evidence="6 7" key="1">
    <citation type="submission" date="2020-08" db="EMBL/GenBank/DDBJ databases">
        <authorList>
            <person name="Hejnol A."/>
        </authorList>
    </citation>
    <scope>NUCLEOTIDE SEQUENCE [LARGE SCALE GENOMIC DNA]</scope>
</reference>
<dbReference type="PANTHER" id="PTHR47901">
    <property type="entry name" value="CASPASE RECRUITMENT DOMAIN-CONTAINING PROTEIN 18"/>
    <property type="match status" value="1"/>
</dbReference>
<keyword evidence="4" id="KW-0378">Hydrolase</keyword>
<feature type="domain" description="Caspase family p20" evidence="5">
    <location>
        <begin position="145"/>
        <end position="259"/>
    </location>
</feature>
<organism evidence="6 7">
    <name type="scientific">Dimorphilus gyrociliatus</name>
    <dbReference type="NCBI Taxonomy" id="2664684"/>
    <lineage>
        <taxon>Eukaryota</taxon>
        <taxon>Metazoa</taxon>
        <taxon>Spiralia</taxon>
        <taxon>Lophotrochozoa</taxon>
        <taxon>Annelida</taxon>
        <taxon>Polychaeta</taxon>
        <taxon>Polychaeta incertae sedis</taxon>
        <taxon>Dinophilidae</taxon>
        <taxon>Dimorphilus</taxon>
    </lineage>
</organism>
<evidence type="ECO:0000256" key="1">
    <source>
        <dbReference type="ARBA" id="ARBA00010134"/>
    </source>
</evidence>
<comment type="similarity">
    <text evidence="1">Belongs to the peptidase C14A family.</text>
</comment>
<dbReference type="Pfam" id="PF00656">
    <property type="entry name" value="Peptidase_C14"/>
    <property type="match status" value="1"/>
</dbReference>
<protein>
    <submittedName>
        <fullName evidence="6">DgyrCDS14655</fullName>
    </submittedName>
</protein>
<proteinExistence type="inferred from homology"/>
<dbReference type="EMBL" id="CAJFCJ010000061">
    <property type="protein sequence ID" value="CAD5126559.1"/>
    <property type="molecule type" value="Genomic_DNA"/>
</dbReference>
<dbReference type="PANTHER" id="PTHR47901:SF8">
    <property type="entry name" value="CASPASE-3"/>
    <property type="match status" value="1"/>
</dbReference>
<keyword evidence="7" id="KW-1185">Reference proteome</keyword>
<evidence type="ECO:0000313" key="6">
    <source>
        <dbReference type="EMBL" id="CAD5126559.1"/>
    </source>
</evidence>
<dbReference type="AlphaFoldDB" id="A0A7I8WEF5"/>
<evidence type="ECO:0000256" key="4">
    <source>
        <dbReference type="ARBA" id="ARBA00022801"/>
    </source>
</evidence>
<dbReference type="InterPro" id="IPR015917">
    <property type="entry name" value="Pept_C14A"/>
</dbReference>
<dbReference type="Proteomes" id="UP000549394">
    <property type="component" value="Unassembled WGS sequence"/>
</dbReference>
<evidence type="ECO:0000256" key="3">
    <source>
        <dbReference type="ARBA" id="ARBA00022703"/>
    </source>
</evidence>
<sequence>MKEEYFQLDQQHGIRISLTGKDVKEIKSFATFEEIFKTNPETNMIDPFKFEIGNKYPPLHMTISIGKFSEDCIFDTLLKYRDSDSIKSSRRRQEDKATIKEAFYYFWRRSLTGHICMPFRQTATTVNFDDDRPGKKKQVFDTTQSNVSIILNSTKNRNYHEIDIENLKRLMKMLNYRYEIWENLSLEEFNTKIDSLQIDSLKSLTFYVMSHGNYQGFVLKDMNSYIKYTDFLFTITKKKKLKNLDIPMIFFFQTCRSATDDASKVRPLQEFSHSLHPFTTNNKTDEENIFEGYASVKYFPSFRTPYGTYYIRAIIICIILFRHKDNLEEIMEKVKKCMFGAEPRPFQIGKELELFKSIGFDHSSRKRRQTLCYAPHMPIEQDDKLKARQKWVTGVLAKILISHDGVKKKFRIETKMGPFIRAVGELLLVGE</sequence>
<dbReference type="InterPro" id="IPR002398">
    <property type="entry name" value="Pept_C14"/>
</dbReference>
<dbReference type="GO" id="GO:0004197">
    <property type="term" value="F:cysteine-type endopeptidase activity"/>
    <property type="evidence" value="ECO:0007669"/>
    <property type="project" value="InterPro"/>
</dbReference>
<dbReference type="GO" id="GO:0006508">
    <property type="term" value="P:proteolysis"/>
    <property type="evidence" value="ECO:0007669"/>
    <property type="project" value="UniProtKB-KW"/>
</dbReference>
<dbReference type="PROSITE" id="PS50208">
    <property type="entry name" value="CASPASE_P20"/>
    <property type="match status" value="1"/>
</dbReference>
<evidence type="ECO:0000313" key="7">
    <source>
        <dbReference type="Proteomes" id="UP000549394"/>
    </source>
</evidence>
<dbReference type="InterPro" id="IPR029030">
    <property type="entry name" value="Caspase-like_dom_sf"/>
</dbReference>
<dbReference type="Gene3D" id="3.40.50.1460">
    <property type="match status" value="1"/>
</dbReference>
<dbReference type="SMART" id="SM00115">
    <property type="entry name" value="CASc"/>
    <property type="match status" value="1"/>
</dbReference>
<accession>A0A7I8WEF5</accession>
<gene>
    <name evidence="6" type="ORF">DGYR_LOCUS13797</name>
</gene>
<keyword evidence="2" id="KW-0645">Protease</keyword>
<dbReference type="InterPro" id="IPR001309">
    <property type="entry name" value="Pept_C14_p20"/>
</dbReference>
<name>A0A7I8WEF5_9ANNE</name>
<evidence type="ECO:0000256" key="2">
    <source>
        <dbReference type="ARBA" id="ARBA00022670"/>
    </source>
</evidence>
<keyword evidence="3" id="KW-0053">Apoptosis</keyword>
<comment type="caution">
    <text evidence="6">The sequence shown here is derived from an EMBL/GenBank/DDBJ whole genome shotgun (WGS) entry which is preliminary data.</text>
</comment>
<evidence type="ECO:0000259" key="5">
    <source>
        <dbReference type="PROSITE" id="PS50208"/>
    </source>
</evidence>
<dbReference type="InterPro" id="IPR011600">
    <property type="entry name" value="Pept_C14_caspase"/>
</dbReference>
<dbReference type="GO" id="GO:0006915">
    <property type="term" value="P:apoptotic process"/>
    <property type="evidence" value="ECO:0007669"/>
    <property type="project" value="UniProtKB-KW"/>
</dbReference>